<dbReference type="InterPro" id="IPR010331">
    <property type="entry name" value="ExoD"/>
</dbReference>
<reference evidence="2 3" key="1">
    <citation type="submission" date="2024-09" db="EMBL/GenBank/DDBJ databases">
        <title>Novel species of the genus Pelomonas and Roseateles isolated from streams.</title>
        <authorList>
            <person name="Lu H."/>
        </authorList>
    </citation>
    <scope>NUCLEOTIDE SEQUENCE [LARGE SCALE GENOMIC DNA]</scope>
    <source>
        <strain evidence="2 3">DC23W</strain>
    </source>
</reference>
<keyword evidence="3" id="KW-1185">Reference proteome</keyword>
<evidence type="ECO:0000256" key="1">
    <source>
        <dbReference type="SAM" id="Phobius"/>
    </source>
</evidence>
<keyword evidence="1" id="KW-1133">Transmembrane helix</keyword>
<dbReference type="PIRSF" id="PIRSF033239">
    <property type="entry name" value="ExoD"/>
    <property type="match status" value="1"/>
</dbReference>
<gene>
    <name evidence="2" type="ORF">ACG02S_18625</name>
</gene>
<dbReference type="RefSeq" id="WP_394471982.1">
    <property type="nucleotide sequence ID" value="NZ_JBIGHY010000007.1"/>
</dbReference>
<dbReference type="EMBL" id="JBIGHY010000007">
    <property type="protein sequence ID" value="MFG6415913.1"/>
    <property type="molecule type" value="Genomic_DNA"/>
</dbReference>
<accession>A0ABW7ETI7</accession>
<name>A0ABW7ETI7_9BURK</name>
<proteinExistence type="predicted"/>
<feature type="transmembrane region" description="Helical" evidence="1">
    <location>
        <begin position="165"/>
        <end position="188"/>
    </location>
</feature>
<dbReference type="PANTHER" id="PTHR41795">
    <property type="entry name" value="EXOPOLYSACCHARIDE SYNTHESIS PROTEIN"/>
    <property type="match status" value="1"/>
</dbReference>
<keyword evidence="1" id="KW-0812">Transmembrane</keyword>
<evidence type="ECO:0000313" key="3">
    <source>
        <dbReference type="Proteomes" id="UP001606300"/>
    </source>
</evidence>
<dbReference type="Pfam" id="PF06055">
    <property type="entry name" value="ExoD"/>
    <property type="match status" value="1"/>
</dbReference>
<sequence>MSTRDLASRLRDTAGRLPPGPVPLAALAEAHGGAWQASLLVLLAAPCLLPIPGVGSVLSVGLALLGILMCGAHCADMPPRLGRLSLPREGASRSLALLARFYDFIYRLTRPRMTSLAGPHARWWLGPMTLLMAVLIFLPIPFGNVLPAVALMLAGVALAARDGALMLASLGVGAGALAASAGLMALGWQAGATLLAWVGLA</sequence>
<feature type="transmembrane region" description="Helical" evidence="1">
    <location>
        <begin position="128"/>
        <end position="153"/>
    </location>
</feature>
<keyword evidence="1" id="KW-0472">Membrane</keyword>
<evidence type="ECO:0000313" key="2">
    <source>
        <dbReference type="EMBL" id="MFG6415913.1"/>
    </source>
</evidence>
<comment type="caution">
    <text evidence="2">The sequence shown here is derived from an EMBL/GenBank/DDBJ whole genome shotgun (WGS) entry which is preliminary data.</text>
</comment>
<organism evidence="2 3">
    <name type="scientific">Pelomonas dachongensis</name>
    <dbReference type="NCBI Taxonomy" id="3299029"/>
    <lineage>
        <taxon>Bacteria</taxon>
        <taxon>Pseudomonadati</taxon>
        <taxon>Pseudomonadota</taxon>
        <taxon>Betaproteobacteria</taxon>
        <taxon>Burkholderiales</taxon>
        <taxon>Sphaerotilaceae</taxon>
        <taxon>Roseateles</taxon>
    </lineage>
</organism>
<feature type="transmembrane region" description="Helical" evidence="1">
    <location>
        <begin position="39"/>
        <end position="69"/>
    </location>
</feature>
<protein>
    <submittedName>
        <fullName evidence="2">Exopolysaccharide biosynthesis protein</fullName>
    </submittedName>
</protein>
<dbReference type="Proteomes" id="UP001606300">
    <property type="component" value="Unassembled WGS sequence"/>
</dbReference>
<dbReference type="PANTHER" id="PTHR41795:SF1">
    <property type="entry name" value="EXOPOLYSACCHARIDE SYNTHESIS PROTEIN"/>
    <property type="match status" value="1"/>
</dbReference>